<dbReference type="PANTHER" id="PTHR43163:SF6">
    <property type="entry name" value="DIPEPTIDE TRANSPORT SYSTEM PERMEASE PROTEIN DPPB-RELATED"/>
    <property type="match status" value="1"/>
</dbReference>
<keyword evidence="3" id="KW-1003">Cell membrane</keyword>
<feature type="transmembrane region" description="Helical" evidence="7">
    <location>
        <begin position="270"/>
        <end position="294"/>
    </location>
</feature>
<gene>
    <name evidence="10" type="ORF">OB955_21790</name>
    <name evidence="9" type="ORF">OB960_15390</name>
</gene>
<evidence type="ECO:0000313" key="12">
    <source>
        <dbReference type="Proteomes" id="UP001321018"/>
    </source>
</evidence>
<dbReference type="InterPro" id="IPR045621">
    <property type="entry name" value="BPD_transp_1_N"/>
</dbReference>
<feature type="transmembrane region" description="Helical" evidence="7">
    <location>
        <begin position="12"/>
        <end position="32"/>
    </location>
</feature>
<comment type="similarity">
    <text evidence="7">Belongs to the binding-protein-dependent transport system permease family.</text>
</comment>
<dbReference type="EMBL" id="JAOPKA010000010">
    <property type="protein sequence ID" value="MCU4742776.1"/>
    <property type="molecule type" value="Genomic_DNA"/>
</dbReference>
<keyword evidence="4 7" id="KW-0812">Transmembrane</keyword>
<dbReference type="EMBL" id="JAOPKB010000018">
    <property type="protein sequence ID" value="MCU4975339.1"/>
    <property type="molecule type" value="Genomic_DNA"/>
</dbReference>
<dbReference type="SUPFAM" id="SSF161098">
    <property type="entry name" value="MetI-like"/>
    <property type="match status" value="1"/>
</dbReference>
<feature type="transmembrane region" description="Helical" evidence="7">
    <location>
        <begin position="306"/>
        <end position="330"/>
    </location>
</feature>
<dbReference type="GO" id="GO:0005886">
    <property type="term" value="C:plasma membrane"/>
    <property type="evidence" value="ECO:0007669"/>
    <property type="project" value="UniProtKB-SubCell"/>
</dbReference>
<comment type="caution">
    <text evidence="9">The sequence shown here is derived from an EMBL/GenBank/DDBJ whole genome shotgun (WGS) entry which is preliminary data.</text>
</comment>
<feature type="transmembrane region" description="Helical" evidence="7">
    <location>
        <begin position="152"/>
        <end position="173"/>
    </location>
</feature>
<dbReference type="GO" id="GO:0055085">
    <property type="term" value="P:transmembrane transport"/>
    <property type="evidence" value="ECO:0007669"/>
    <property type="project" value="InterPro"/>
</dbReference>
<dbReference type="Gene3D" id="1.10.3720.10">
    <property type="entry name" value="MetI-like"/>
    <property type="match status" value="1"/>
</dbReference>
<feature type="transmembrane region" description="Helical" evidence="7">
    <location>
        <begin position="106"/>
        <end position="131"/>
    </location>
</feature>
<keyword evidence="2 7" id="KW-0813">Transport</keyword>
<evidence type="ECO:0000256" key="1">
    <source>
        <dbReference type="ARBA" id="ARBA00004651"/>
    </source>
</evidence>
<proteinExistence type="inferred from homology"/>
<reference evidence="9 11" key="1">
    <citation type="submission" date="2022-09" db="EMBL/GenBank/DDBJ databases">
        <title>Enrichment on poylsaccharides allowed isolation of novel metabolic and taxonomic groups of Haloarchaea.</title>
        <authorList>
            <person name="Sorokin D.Y."/>
            <person name="Elcheninov A.G."/>
            <person name="Khizhniak T.V."/>
            <person name="Kolganova T.V."/>
            <person name="Kublanov I.V."/>
        </authorList>
    </citation>
    <scope>NUCLEOTIDE SEQUENCE</scope>
    <source>
        <strain evidence="10 11">AArc-m2/3/4</strain>
        <strain evidence="9">AArc-xg1-1</strain>
    </source>
</reference>
<organism evidence="9 12">
    <name type="scientific">Natronoglomus mannanivorans</name>
    <dbReference type="NCBI Taxonomy" id="2979990"/>
    <lineage>
        <taxon>Archaea</taxon>
        <taxon>Methanobacteriati</taxon>
        <taxon>Methanobacteriota</taxon>
        <taxon>Stenosarchaea group</taxon>
        <taxon>Halobacteria</taxon>
        <taxon>Halobacteriales</taxon>
        <taxon>Natrialbaceae</taxon>
        <taxon>Natronoglomus</taxon>
    </lineage>
</organism>
<evidence type="ECO:0000256" key="6">
    <source>
        <dbReference type="ARBA" id="ARBA00023136"/>
    </source>
</evidence>
<sequence>MSRWEYFLRRLLLSIPVVFFGATATFVIFRFGPIDPAAAIVGEAATEASRESYERTREQLGLTQPVTDHYVEYMRDLFLLNLGESWVISPGTSTVDLITTYAPRTLWLGFWAVLIPIFVGIPLGIYAGLNANTRIDYAISMFGIVWRAMPNFWLAVILLVVLSQSGQLFGFSWPDFLVDTPVTGTPDLSALGSPSGFAAATKQILPAAVVLGSASMGSELRIARTAVLETINSGYVELAKANGVSQRSLVWKHVLRNTLVPLVPTITNEAFLLIGGSIIVEVVFGIHGIGYLFFQAAINGDLPLVTALVFVFVLVVVAMNLLQDLLYVLIDPRVGYDGR</sequence>
<evidence type="ECO:0000259" key="8">
    <source>
        <dbReference type="PROSITE" id="PS50928"/>
    </source>
</evidence>
<comment type="subcellular location">
    <subcellularLocation>
        <location evidence="1 7">Cell membrane</location>
        <topology evidence="1 7">Multi-pass membrane protein</topology>
    </subcellularLocation>
</comment>
<evidence type="ECO:0000256" key="7">
    <source>
        <dbReference type="RuleBase" id="RU363032"/>
    </source>
</evidence>
<dbReference type="RefSeq" id="WP_338004591.1">
    <property type="nucleotide sequence ID" value="NZ_JAOPKA010000010.1"/>
</dbReference>
<evidence type="ECO:0000256" key="3">
    <source>
        <dbReference type="ARBA" id="ARBA00022475"/>
    </source>
</evidence>
<name>A0AAP3E2K8_9EURY</name>
<dbReference type="Pfam" id="PF19300">
    <property type="entry name" value="BPD_transp_1_N"/>
    <property type="match status" value="1"/>
</dbReference>
<evidence type="ECO:0000256" key="2">
    <source>
        <dbReference type="ARBA" id="ARBA00022448"/>
    </source>
</evidence>
<dbReference type="PANTHER" id="PTHR43163">
    <property type="entry name" value="DIPEPTIDE TRANSPORT SYSTEM PERMEASE PROTEIN DPPB-RELATED"/>
    <property type="match status" value="1"/>
</dbReference>
<dbReference type="InterPro" id="IPR035906">
    <property type="entry name" value="MetI-like_sf"/>
</dbReference>
<dbReference type="InterPro" id="IPR000515">
    <property type="entry name" value="MetI-like"/>
</dbReference>
<dbReference type="Pfam" id="PF00528">
    <property type="entry name" value="BPD_transp_1"/>
    <property type="match status" value="1"/>
</dbReference>
<dbReference type="CDD" id="cd06261">
    <property type="entry name" value="TM_PBP2"/>
    <property type="match status" value="1"/>
</dbReference>
<accession>A0AAP3E2K8</accession>
<evidence type="ECO:0000313" key="9">
    <source>
        <dbReference type="EMBL" id="MCU4742776.1"/>
    </source>
</evidence>
<keyword evidence="6 7" id="KW-0472">Membrane</keyword>
<evidence type="ECO:0000313" key="11">
    <source>
        <dbReference type="Proteomes" id="UP001320972"/>
    </source>
</evidence>
<evidence type="ECO:0000256" key="4">
    <source>
        <dbReference type="ARBA" id="ARBA00022692"/>
    </source>
</evidence>
<evidence type="ECO:0000313" key="10">
    <source>
        <dbReference type="EMBL" id="MCU4975339.1"/>
    </source>
</evidence>
<protein>
    <submittedName>
        <fullName evidence="9">ABC transporter permease</fullName>
    </submittedName>
</protein>
<evidence type="ECO:0000256" key="5">
    <source>
        <dbReference type="ARBA" id="ARBA00022989"/>
    </source>
</evidence>
<keyword evidence="11" id="KW-1185">Reference proteome</keyword>
<feature type="domain" description="ABC transmembrane type-1" evidence="8">
    <location>
        <begin position="102"/>
        <end position="323"/>
    </location>
</feature>
<keyword evidence="5 7" id="KW-1133">Transmembrane helix</keyword>
<dbReference type="Proteomes" id="UP001321018">
    <property type="component" value="Unassembled WGS sequence"/>
</dbReference>
<dbReference type="Proteomes" id="UP001320972">
    <property type="component" value="Unassembled WGS sequence"/>
</dbReference>
<dbReference type="PROSITE" id="PS50928">
    <property type="entry name" value="ABC_TM1"/>
    <property type="match status" value="1"/>
</dbReference>
<dbReference type="AlphaFoldDB" id="A0AAP3E2K8"/>